<dbReference type="Gene3D" id="1.10.287.1060">
    <property type="entry name" value="ESAT-6-like"/>
    <property type="match status" value="1"/>
</dbReference>
<comment type="caution">
    <text evidence="2">The sequence shown here is derived from an EMBL/GenBank/DDBJ whole genome shotgun (WGS) entry which is preliminary data.</text>
</comment>
<gene>
    <name evidence="2" type="ORF">Aco04nite_83490</name>
</gene>
<sequence length="97" mass="10589">MTDGLLKVNFGTLAQAGADIQKAVSEMEQKLADLEASARPLVATWDGAAQQAYSERQKKWSSASTDLKNILHNIKVAVDQSAQDYTTTENNATKRFS</sequence>
<dbReference type="InterPro" id="IPR010310">
    <property type="entry name" value="T7SS_ESAT-6-like"/>
</dbReference>
<evidence type="ECO:0000313" key="2">
    <source>
        <dbReference type="EMBL" id="GIM82831.1"/>
    </source>
</evidence>
<proteinExistence type="inferred from homology"/>
<evidence type="ECO:0000313" key="3">
    <source>
        <dbReference type="Proteomes" id="UP000680865"/>
    </source>
</evidence>
<dbReference type="EMBL" id="BOQP01000052">
    <property type="protein sequence ID" value="GIM82831.1"/>
    <property type="molecule type" value="Genomic_DNA"/>
</dbReference>
<dbReference type="InterPro" id="IPR036689">
    <property type="entry name" value="ESAT-6-like_sf"/>
</dbReference>
<comment type="similarity">
    <text evidence="1">Belongs to the WXG100 family.</text>
</comment>
<dbReference type="RefSeq" id="WP_213002703.1">
    <property type="nucleotide sequence ID" value="NZ_BAAATW010000006.1"/>
</dbReference>
<dbReference type="Pfam" id="PF06013">
    <property type="entry name" value="WXG100"/>
    <property type="match status" value="1"/>
</dbReference>
<evidence type="ECO:0000256" key="1">
    <source>
        <dbReference type="RuleBase" id="RU362001"/>
    </source>
</evidence>
<accession>A0A919W6A8</accession>
<name>A0A919W6A8_9ACTN</name>
<organism evidence="2 3">
    <name type="scientific">Winogradskya consettensis</name>
    <dbReference type="NCBI Taxonomy" id="113560"/>
    <lineage>
        <taxon>Bacteria</taxon>
        <taxon>Bacillati</taxon>
        <taxon>Actinomycetota</taxon>
        <taxon>Actinomycetes</taxon>
        <taxon>Micromonosporales</taxon>
        <taxon>Micromonosporaceae</taxon>
        <taxon>Winogradskya</taxon>
    </lineage>
</organism>
<dbReference type="Proteomes" id="UP000680865">
    <property type="component" value="Unassembled WGS sequence"/>
</dbReference>
<dbReference type="SUPFAM" id="SSF140453">
    <property type="entry name" value="EsxAB dimer-like"/>
    <property type="match status" value="1"/>
</dbReference>
<dbReference type="NCBIfam" id="TIGR03930">
    <property type="entry name" value="WXG100_ESAT6"/>
    <property type="match status" value="1"/>
</dbReference>
<protein>
    <recommendedName>
        <fullName evidence="1">ESAT-6-like protein</fullName>
    </recommendedName>
</protein>
<dbReference type="AlphaFoldDB" id="A0A919W6A8"/>
<reference evidence="2" key="1">
    <citation type="submission" date="2021-03" db="EMBL/GenBank/DDBJ databases">
        <title>Whole genome shotgun sequence of Actinoplanes consettensis NBRC 14913.</title>
        <authorList>
            <person name="Komaki H."/>
            <person name="Tamura T."/>
        </authorList>
    </citation>
    <scope>NUCLEOTIDE SEQUENCE</scope>
    <source>
        <strain evidence="2">NBRC 14913</strain>
    </source>
</reference>
<keyword evidence="3" id="KW-1185">Reference proteome</keyword>